<dbReference type="STRING" id="78410.A0A0P7B608"/>
<sequence length="764" mass="85590">MPVDYTCLCTKSPRSFLFYVVANVGRGGTSCPLAVAYRQGNDAHKSPFSRVNHVVQDTLRLISILSEPANRAALEAERALAAAWYLHRDTEQHPDELGQQCRPKVPDSPQPPFGIPKGHWPVEVQPELSWDNSLREIPFTSTCLLLGLLDDDVSSNTRPGDVQLQPLSTAFRGDCLEYGMVVLDISDLENVKYGIVAFPVSYMAEVFHQGEMMGWDPIEDPAPSEEPDVVLQQHRPRVPLSILWYLRKYFPYPCIEKDPNVLKLEDEPLVDASALNYIWPLEVEDQRRAPSPGAMTGIWNYFWPSKSNTGDEEISTTTEHSTMSREPQSASMDRAVDNLLILTHNDLHLDAKAINKFQKLAKFQGQLRRRLEQVPDSLGPSEASGHMLRIAYAGCSHLNWVVFENMTYEAIAAAVASDELRSASALSLCIDGLNGDVGVLKATVARSSSLKQLCFLQKPDREDDNTSARLHAQLLEPVQESWLRNKTVYTTCAFSAPLRLETWPTRATPPVRDVPVMQMFVRQKRDVVDDLASQDSYYFMGDALLDVERFAVGFLSYLTSAQDDKSLLRFACGPSSLNTYMSKSLPTRFSVSSIPTELFVNLTADDGQAVDQPRVQDLEPGSWVVLINVERHNNVESNQPKRLKQQTSLAEAGILQYSFVRIRQTIPNDGPTEAEQFAPELIEVVGGLKDFLRETAPSIDAALVERLLEEAEQDLGKRGQALLAPRTKYIDVPKEDSAREMFKDLLKIARIRTRLSQSKVTREA</sequence>
<evidence type="ECO:0000256" key="1">
    <source>
        <dbReference type="SAM" id="MobiDB-lite"/>
    </source>
</evidence>
<comment type="caution">
    <text evidence="2">The sequence shown here is derived from an EMBL/GenBank/DDBJ whole genome shotgun (WGS) entry which is preliminary data.</text>
</comment>
<evidence type="ECO:0000313" key="3">
    <source>
        <dbReference type="Proteomes" id="UP000050424"/>
    </source>
</evidence>
<organism evidence="2 3">
    <name type="scientific">Neonectria ditissima</name>
    <dbReference type="NCBI Taxonomy" id="78410"/>
    <lineage>
        <taxon>Eukaryota</taxon>
        <taxon>Fungi</taxon>
        <taxon>Dikarya</taxon>
        <taxon>Ascomycota</taxon>
        <taxon>Pezizomycotina</taxon>
        <taxon>Sordariomycetes</taxon>
        <taxon>Hypocreomycetidae</taxon>
        <taxon>Hypocreales</taxon>
        <taxon>Nectriaceae</taxon>
        <taxon>Neonectria</taxon>
    </lineage>
</organism>
<reference evidence="2 3" key="1">
    <citation type="submission" date="2015-09" db="EMBL/GenBank/DDBJ databases">
        <title>Draft genome of a European isolate of the apple canker pathogen Neonectria ditissima.</title>
        <authorList>
            <person name="Gomez-Cortecero A."/>
            <person name="Harrison R.J."/>
            <person name="Armitage A.D."/>
        </authorList>
    </citation>
    <scope>NUCLEOTIDE SEQUENCE [LARGE SCALE GENOMIC DNA]</scope>
    <source>
        <strain evidence="2 3">R09/05</strain>
    </source>
</reference>
<keyword evidence="3" id="KW-1185">Reference proteome</keyword>
<dbReference type="AlphaFoldDB" id="A0A0P7B608"/>
<name>A0A0P7B608_9HYPO</name>
<protein>
    <submittedName>
        <fullName evidence="2">Uncharacterized protein</fullName>
    </submittedName>
</protein>
<feature type="region of interest" description="Disordered" evidence="1">
    <location>
        <begin position="309"/>
        <end position="329"/>
    </location>
</feature>
<feature type="compositionally biased region" description="Polar residues" evidence="1">
    <location>
        <begin position="315"/>
        <end position="329"/>
    </location>
</feature>
<dbReference type="EMBL" id="LKCW01000011">
    <property type="protein sequence ID" value="KPM45093.1"/>
    <property type="molecule type" value="Genomic_DNA"/>
</dbReference>
<proteinExistence type="predicted"/>
<accession>A0A0P7B608</accession>
<gene>
    <name evidence="2" type="ORF">AK830_g1453</name>
</gene>
<dbReference type="Proteomes" id="UP000050424">
    <property type="component" value="Unassembled WGS sequence"/>
</dbReference>
<dbReference type="OrthoDB" id="3515175at2759"/>
<evidence type="ECO:0000313" key="2">
    <source>
        <dbReference type="EMBL" id="KPM45093.1"/>
    </source>
</evidence>